<dbReference type="HOGENOM" id="CLU_085041_3_0_10"/>
<dbReference type="Proteomes" id="UP000002945">
    <property type="component" value="Unassembled WGS sequence"/>
</dbReference>
<proteinExistence type="predicted"/>
<dbReference type="GO" id="GO:0006788">
    <property type="term" value="P:heme oxidation"/>
    <property type="evidence" value="ECO:0007669"/>
    <property type="project" value="InterPro"/>
</dbReference>
<dbReference type="InterPro" id="IPR016053">
    <property type="entry name" value="Haem_Oase-like"/>
</dbReference>
<sequence>MNLLQRIKEETKTNHQNVEKVLVEELKNLASLDAYASLLERLHAFYNPIEKKLQTKIKASVIPDISARQHVENLRKDIEIIRKNAVVTNETTSTVHIENTSYALGVLYVIEGSTLGGQIITKMLDKHLSVSTINANNYFNSYGDNTPEMWSKFKNYVLNPTLKIDQELMIQGAKDIFASLQNHLLQTKS</sequence>
<dbReference type="CDD" id="cd19166">
    <property type="entry name" value="HemeO-bac"/>
    <property type="match status" value="1"/>
</dbReference>
<accession>A9E8I8</accession>
<evidence type="ECO:0000313" key="2">
    <source>
        <dbReference type="Proteomes" id="UP000002945"/>
    </source>
</evidence>
<dbReference type="STRING" id="391587.KAOT1_01085"/>
<dbReference type="Pfam" id="PF01126">
    <property type="entry name" value="Heme_oxygenase"/>
    <property type="match status" value="1"/>
</dbReference>
<dbReference type="OrthoDB" id="114943at2"/>
<dbReference type="eggNOG" id="COG3230">
    <property type="taxonomic scope" value="Bacteria"/>
</dbReference>
<dbReference type="GO" id="GO:0004392">
    <property type="term" value="F:heme oxygenase (decyclizing) activity"/>
    <property type="evidence" value="ECO:0007669"/>
    <property type="project" value="InterPro"/>
</dbReference>
<name>A9E8I8_9FLAO</name>
<dbReference type="EMBL" id="ABIB01000013">
    <property type="protein sequence ID" value="EDP94777.1"/>
    <property type="molecule type" value="Genomic_DNA"/>
</dbReference>
<comment type="caution">
    <text evidence="1">The sequence shown here is derived from an EMBL/GenBank/DDBJ whole genome shotgun (WGS) entry which is preliminary data.</text>
</comment>
<evidence type="ECO:0000313" key="1">
    <source>
        <dbReference type="EMBL" id="EDP94777.1"/>
    </source>
</evidence>
<protein>
    <submittedName>
        <fullName evidence="1">Heme oxygenase</fullName>
    </submittedName>
</protein>
<organism evidence="1 2">
    <name type="scientific">Kordia algicida OT-1</name>
    <dbReference type="NCBI Taxonomy" id="391587"/>
    <lineage>
        <taxon>Bacteria</taxon>
        <taxon>Pseudomonadati</taxon>
        <taxon>Bacteroidota</taxon>
        <taxon>Flavobacteriia</taxon>
        <taxon>Flavobacteriales</taxon>
        <taxon>Flavobacteriaceae</taxon>
        <taxon>Kordia</taxon>
    </lineage>
</organism>
<keyword evidence="2" id="KW-1185">Reference proteome</keyword>
<dbReference type="InterPro" id="IPR016084">
    <property type="entry name" value="Haem_Oase-like_multi-hlx"/>
</dbReference>
<dbReference type="RefSeq" id="WP_007092793.1">
    <property type="nucleotide sequence ID" value="NZ_CP142125.1"/>
</dbReference>
<dbReference type="SUPFAM" id="SSF48613">
    <property type="entry name" value="Heme oxygenase-like"/>
    <property type="match status" value="1"/>
</dbReference>
<dbReference type="Gene3D" id="1.20.910.10">
    <property type="entry name" value="Heme oxygenase-like"/>
    <property type="match status" value="1"/>
</dbReference>
<gene>
    <name evidence="1" type="ORF">KAOT1_01085</name>
</gene>
<reference evidence="1 2" key="1">
    <citation type="journal article" date="2011" name="J. Bacteriol.">
        <title>Genome sequence of the algicidal bacterium Kordia algicida OT-1.</title>
        <authorList>
            <person name="Lee H.S."/>
            <person name="Kang S.G."/>
            <person name="Kwon K.K."/>
            <person name="Lee J.H."/>
            <person name="Kim S.J."/>
        </authorList>
    </citation>
    <scope>NUCLEOTIDE SEQUENCE [LARGE SCALE GENOMIC DNA]</scope>
    <source>
        <strain evidence="1 2">OT-1</strain>
    </source>
</reference>
<dbReference type="AlphaFoldDB" id="A9E8I8"/>